<dbReference type="Proteomes" id="UP000006241">
    <property type="component" value="Unassembled WGS sequence"/>
</dbReference>
<dbReference type="AlphaFoldDB" id="C2FZ98"/>
<dbReference type="EMBL" id="ACHB01000067">
    <property type="protein sequence ID" value="EEI91707.1"/>
    <property type="molecule type" value="Genomic_DNA"/>
</dbReference>
<accession>C2FZ98</accession>
<evidence type="ECO:0000313" key="3">
    <source>
        <dbReference type="Proteomes" id="UP000006241"/>
    </source>
</evidence>
<evidence type="ECO:0000256" key="1">
    <source>
        <dbReference type="SAM" id="MobiDB-lite"/>
    </source>
</evidence>
<dbReference type="HOGENOM" id="CLU_3205422_0_0_10"/>
<organism evidence="2 3">
    <name type="scientific">Sphingobacterium spiritivorum ATCC 33300</name>
    <dbReference type="NCBI Taxonomy" id="525372"/>
    <lineage>
        <taxon>Bacteria</taxon>
        <taxon>Pseudomonadati</taxon>
        <taxon>Bacteroidota</taxon>
        <taxon>Sphingobacteriia</taxon>
        <taxon>Sphingobacteriales</taxon>
        <taxon>Sphingobacteriaceae</taxon>
        <taxon>Sphingobacterium</taxon>
    </lineage>
</organism>
<name>C2FZ98_SPHSI</name>
<comment type="caution">
    <text evidence="2">The sequence shown here is derived from an EMBL/GenBank/DDBJ whole genome shotgun (WGS) entry which is preliminary data.</text>
</comment>
<protein>
    <submittedName>
        <fullName evidence="2">Uncharacterized protein</fullName>
    </submittedName>
</protein>
<proteinExistence type="predicted"/>
<sequence length="45" mass="5235">MFLFSSLPGSKPEFFYNTSFLSFSRRDPGKQGERLSRKQFRGDAN</sequence>
<feature type="region of interest" description="Disordered" evidence="1">
    <location>
        <begin position="25"/>
        <end position="45"/>
    </location>
</feature>
<gene>
    <name evidence="2" type="ORF">HMPREF0765_2654</name>
</gene>
<evidence type="ECO:0000313" key="2">
    <source>
        <dbReference type="EMBL" id="EEI91707.1"/>
    </source>
</evidence>
<reference evidence="2 3" key="1">
    <citation type="submission" date="2009-01" db="EMBL/GenBank/DDBJ databases">
        <authorList>
            <person name="Qin X."/>
            <person name="Bachman B."/>
            <person name="Battles P."/>
            <person name="Bell A."/>
            <person name="Bess C."/>
            <person name="Bickham C."/>
            <person name="Chaboub L."/>
            <person name="Chen D."/>
            <person name="Coyle M."/>
            <person name="Deiros D.R."/>
            <person name="Dinh H."/>
            <person name="Forbes L."/>
            <person name="Fowler G."/>
            <person name="Francisco L."/>
            <person name="Fu Q."/>
            <person name="Gubbala S."/>
            <person name="Hale W."/>
            <person name="Han Y."/>
            <person name="Hemphill L."/>
            <person name="Highlander S.K."/>
            <person name="Hirani K."/>
            <person name="Hogues M."/>
            <person name="Jackson L."/>
            <person name="Jakkamsetti A."/>
            <person name="Javaid M."/>
            <person name="Jiang H."/>
            <person name="Korchina V."/>
            <person name="Kovar C."/>
            <person name="Lara F."/>
            <person name="Lee S."/>
            <person name="Mata R."/>
            <person name="Mathew T."/>
            <person name="Moen C."/>
            <person name="Morales K."/>
            <person name="Munidasa M."/>
            <person name="Nazareth L."/>
            <person name="Ngo R."/>
            <person name="Nguyen L."/>
            <person name="Okwuonu G."/>
            <person name="Ongeri F."/>
            <person name="Patil S."/>
            <person name="Petrosino J."/>
            <person name="Pham C."/>
            <person name="Pham P."/>
            <person name="Pu L.-L."/>
            <person name="Puazo M."/>
            <person name="Raj R."/>
            <person name="Reid J."/>
            <person name="Rouhana J."/>
            <person name="Saada N."/>
            <person name="Shang Y."/>
            <person name="Simmons D."/>
            <person name="Thornton R."/>
            <person name="Warren J."/>
            <person name="Weissenberger G."/>
            <person name="Zhang J."/>
            <person name="Zhang L."/>
            <person name="Zhou C."/>
            <person name="Zhu D."/>
            <person name="Muzny D."/>
            <person name="Worley K."/>
            <person name="Gibbs R."/>
        </authorList>
    </citation>
    <scope>NUCLEOTIDE SEQUENCE [LARGE SCALE GENOMIC DNA]</scope>
    <source>
        <strain evidence="2 3">ATCC 33300</strain>
    </source>
</reference>